<keyword evidence="4" id="KW-0564">Palmitate</keyword>
<evidence type="ECO:0000256" key="1">
    <source>
        <dbReference type="ARBA" id="ARBA00004635"/>
    </source>
</evidence>
<comment type="similarity">
    <text evidence="6">Belongs to the nlpA lipoprotein family.</text>
</comment>
<feature type="signal peptide" evidence="8">
    <location>
        <begin position="1"/>
        <end position="23"/>
    </location>
</feature>
<evidence type="ECO:0000313" key="10">
    <source>
        <dbReference type="Proteomes" id="UP000029381"/>
    </source>
</evidence>
<feature type="chain" id="PRO_5039648296" description="Lipoprotein" evidence="8">
    <location>
        <begin position="24"/>
        <end position="277"/>
    </location>
</feature>
<evidence type="ECO:0000256" key="5">
    <source>
        <dbReference type="ARBA" id="ARBA00023288"/>
    </source>
</evidence>
<dbReference type="PROSITE" id="PS51257">
    <property type="entry name" value="PROKAR_LIPOPROTEIN"/>
    <property type="match status" value="1"/>
</dbReference>
<dbReference type="GO" id="GO:0016020">
    <property type="term" value="C:membrane"/>
    <property type="evidence" value="ECO:0007669"/>
    <property type="project" value="UniProtKB-SubCell"/>
</dbReference>
<protein>
    <recommendedName>
        <fullName evidence="6">Lipoprotein</fullName>
    </recommendedName>
</protein>
<evidence type="ECO:0000256" key="7">
    <source>
        <dbReference type="PIRSR" id="PIRSR002854-1"/>
    </source>
</evidence>
<comment type="caution">
    <text evidence="9">The sequence shown here is derived from an EMBL/GenBank/DDBJ whole genome shotgun (WGS) entry which is preliminary data.</text>
</comment>
<evidence type="ECO:0000256" key="3">
    <source>
        <dbReference type="ARBA" id="ARBA00023136"/>
    </source>
</evidence>
<dbReference type="AlphaFoldDB" id="A0A091BVR1"/>
<dbReference type="PANTHER" id="PTHR30429">
    <property type="entry name" value="D-METHIONINE-BINDING LIPOPROTEIN METQ"/>
    <property type="match status" value="1"/>
</dbReference>
<evidence type="ECO:0000256" key="6">
    <source>
        <dbReference type="PIRNR" id="PIRNR002854"/>
    </source>
</evidence>
<reference evidence="9 10" key="1">
    <citation type="submission" date="2014-08" db="EMBL/GenBank/DDBJ databases">
        <title>Genome sequence of Tetragenococcus muriaticus.</title>
        <authorList>
            <person name="Chuea-nongthon C."/>
            <person name="Rodtong S."/>
            <person name="Yongsawatdigul J."/>
            <person name="Steele J.L."/>
            <person name="Liu X.-y."/>
            <person name="Speers J."/>
            <person name="Glasner J.D."/>
            <person name="Neeno-Eckwall E.C."/>
        </authorList>
    </citation>
    <scope>NUCLEOTIDE SEQUENCE [LARGE SCALE GENOMIC DNA]</scope>
    <source>
        <strain evidence="9 10">3MR10-3</strain>
    </source>
</reference>
<dbReference type="RefSeq" id="WP_028790554.1">
    <property type="nucleotide sequence ID" value="NZ_JPVT01000200.1"/>
</dbReference>
<dbReference type="InterPro" id="IPR004872">
    <property type="entry name" value="Lipoprotein_NlpA"/>
</dbReference>
<feature type="lipid moiety-binding region" description="S-diacylglycerol cysteine" evidence="7">
    <location>
        <position position="20"/>
    </location>
</feature>
<sequence>MKRKWRLSLVVASLFILAGCGNGEGSADNEENTTVQLGVIGADTDVWDDVQERLADDGIDLEYVEFTEYSQPNRALESGDIDLNSFQHQDFLDNYNEERGTDLVSIGNTVNAPLGIYSEQITDLNELEDGAEIAIPDDVTNGGRALKLLQTADLITIDEEVQNPTTSDIIENPQDLEITELEASQTARAMEDVDASVINSGMAVDSGLLPDEDAIYLEPVDDTSRPYVNIIAARKEDEDNEVYQQVVDAYQTERTAEVIEETSNGADIPAWEEFGRK</sequence>
<evidence type="ECO:0000256" key="8">
    <source>
        <dbReference type="SAM" id="SignalP"/>
    </source>
</evidence>
<dbReference type="EMBL" id="JPVT01000200">
    <property type="protein sequence ID" value="KFN89736.1"/>
    <property type="molecule type" value="Genomic_DNA"/>
</dbReference>
<evidence type="ECO:0000256" key="2">
    <source>
        <dbReference type="ARBA" id="ARBA00022729"/>
    </source>
</evidence>
<keyword evidence="3" id="KW-0472">Membrane</keyword>
<organism evidence="9 10">
    <name type="scientific">Tetragenococcus muriaticus 3MR10-3</name>
    <dbReference type="NCBI Taxonomy" id="1302648"/>
    <lineage>
        <taxon>Bacteria</taxon>
        <taxon>Bacillati</taxon>
        <taxon>Bacillota</taxon>
        <taxon>Bacilli</taxon>
        <taxon>Lactobacillales</taxon>
        <taxon>Enterococcaceae</taxon>
        <taxon>Tetragenococcus</taxon>
    </lineage>
</organism>
<evidence type="ECO:0000256" key="4">
    <source>
        <dbReference type="ARBA" id="ARBA00023139"/>
    </source>
</evidence>
<keyword evidence="2 8" id="KW-0732">Signal</keyword>
<dbReference type="PANTHER" id="PTHR30429:SF3">
    <property type="entry name" value="LIPOPROTEIN"/>
    <property type="match status" value="1"/>
</dbReference>
<dbReference type="Pfam" id="PF03180">
    <property type="entry name" value="Lipoprotein_9"/>
    <property type="match status" value="1"/>
</dbReference>
<dbReference type="Proteomes" id="UP000029381">
    <property type="component" value="Unassembled WGS sequence"/>
</dbReference>
<dbReference type="PATRIC" id="fig|1302648.3.peg.1820"/>
<name>A0A091BVR1_9ENTE</name>
<dbReference type="Gene3D" id="3.40.190.10">
    <property type="entry name" value="Periplasmic binding protein-like II"/>
    <property type="match status" value="2"/>
</dbReference>
<comment type="subcellular location">
    <subcellularLocation>
        <location evidence="1">Membrane</location>
        <topology evidence="1">Lipid-anchor</topology>
    </subcellularLocation>
</comment>
<evidence type="ECO:0000313" key="9">
    <source>
        <dbReference type="EMBL" id="KFN89736.1"/>
    </source>
</evidence>
<gene>
    <name evidence="9" type="ORF">TMU3MR103_1859</name>
</gene>
<keyword evidence="10" id="KW-1185">Reference proteome</keyword>
<accession>A0A091BVR1</accession>
<dbReference type="PIRSF" id="PIRSF002854">
    <property type="entry name" value="MetQ"/>
    <property type="match status" value="1"/>
</dbReference>
<dbReference type="SUPFAM" id="SSF53850">
    <property type="entry name" value="Periplasmic binding protein-like II"/>
    <property type="match status" value="1"/>
</dbReference>
<proteinExistence type="inferred from homology"/>
<keyword evidence="5 6" id="KW-0449">Lipoprotein</keyword>